<organism evidence="6 7">
    <name type="scientific">Pseudomonas syringae</name>
    <dbReference type="NCBI Taxonomy" id="317"/>
    <lineage>
        <taxon>Bacteria</taxon>
        <taxon>Pseudomonadati</taxon>
        <taxon>Pseudomonadota</taxon>
        <taxon>Gammaproteobacteria</taxon>
        <taxon>Pseudomonadales</taxon>
        <taxon>Pseudomonadaceae</taxon>
        <taxon>Pseudomonas</taxon>
    </lineage>
</organism>
<gene>
    <name evidence="6" type="ORF">GIW73_08960</name>
</gene>
<dbReference type="Gene3D" id="3.40.390.10">
    <property type="entry name" value="Collagenase (Catalytic Domain)"/>
    <property type="match status" value="1"/>
</dbReference>
<evidence type="ECO:0000256" key="2">
    <source>
        <dbReference type="ARBA" id="ARBA00022525"/>
    </source>
</evidence>
<dbReference type="InterPro" id="IPR006026">
    <property type="entry name" value="Peptidase_Metallo"/>
</dbReference>
<dbReference type="Gene3D" id="2.150.10.10">
    <property type="entry name" value="Serralysin-like metalloprotease, C-terminal"/>
    <property type="match status" value="1"/>
</dbReference>
<comment type="subcellular location">
    <subcellularLocation>
        <location evidence="1">Secreted</location>
    </subcellularLocation>
</comment>
<dbReference type="EMBL" id="WKEU01000029">
    <property type="protein sequence ID" value="MCF5063064.1"/>
    <property type="molecule type" value="Genomic_DNA"/>
</dbReference>
<evidence type="ECO:0000313" key="7">
    <source>
        <dbReference type="Proteomes" id="UP000814207"/>
    </source>
</evidence>
<comment type="caution">
    <text evidence="6">The sequence shown here is derived from an EMBL/GenBank/DDBJ whole genome shotgun (WGS) entry which is preliminary data.</text>
</comment>
<reference evidence="6" key="1">
    <citation type="submission" date="2019-11" db="EMBL/GenBank/DDBJ databases">
        <title>Epiphytic Pseudomonas syringae from cherry orchards.</title>
        <authorList>
            <person name="Hulin M.T."/>
        </authorList>
    </citation>
    <scope>NUCLEOTIDE SEQUENCE</scope>
    <source>
        <strain evidence="6">PA-6-9A</strain>
    </source>
</reference>
<keyword evidence="2" id="KW-0964">Secreted</keyword>
<dbReference type="Pfam" id="PF08548">
    <property type="entry name" value="Peptidase_M10_C"/>
    <property type="match status" value="1"/>
</dbReference>
<accession>A0A9Q3X2M4</accession>
<dbReference type="InterPro" id="IPR034033">
    <property type="entry name" value="Serralysin-like"/>
</dbReference>
<dbReference type="CDD" id="cd04277">
    <property type="entry name" value="ZnMc_serralysin_like"/>
    <property type="match status" value="1"/>
</dbReference>
<evidence type="ECO:0000256" key="3">
    <source>
        <dbReference type="ARBA" id="ARBA00022737"/>
    </source>
</evidence>
<feature type="region of interest" description="Disordered" evidence="4">
    <location>
        <begin position="25"/>
        <end position="47"/>
    </location>
</feature>
<evidence type="ECO:0000256" key="1">
    <source>
        <dbReference type="ARBA" id="ARBA00004613"/>
    </source>
</evidence>
<dbReference type="GO" id="GO:0008237">
    <property type="term" value="F:metallopeptidase activity"/>
    <property type="evidence" value="ECO:0007669"/>
    <property type="project" value="InterPro"/>
</dbReference>
<dbReference type="GO" id="GO:0008270">
    <property type="term" value="F:zinc ion binding"/>
    <property type="evidence" value="ECO:0007669"/>
    <property type="project" value="InterPro"/>
</dbReference>
<dbReference type="InterPro" id="IPR011049">
    <property type="entry name" value="Serralysin-like_metalloprot_C"/>
</dbReference>
<dbReference type="GO" id="GO:0005615">
    <property type="term" value="C:extracellular space"/>
    <property type="evidence" value="ECO:0007669"/>
    <property type="project" value="InterPro"/>
</dbReference>
<dbReference type="Proteomes" id="UP000814207">
    <property type="component" value="Unassembled WGS sequence"/>
</dbReference>
<evidence type="ECO:0000256" key="4">
    <source>
        <dbReference type="SAM" id="MobiDB-lite"/>
    </source>
</evidence>
<name>A0A9Q3X2M4_PSESX</name>
<proteinExistence type="predicted"/>
<dbReference type="InterPro" id="IPR024079">
    <property type="entry name" value="MetalloPept_cat_dom_sf"/>
</dbReference>
<evidence type="ECO:0000313" key="6">
    <source>
        <dbReference type="EMBL" id="MCF5063064.1"/>
    </source>
</evidence>
<sequence length="398" mass="43461">MVSRDMSGTSLGRNAQAYSQLNLSSAHVGSGHQADNGKPSLSTDEAGKKITRGGFRHYDRNGDGKIELSFTIDSRFSASQQARIKQSLNAWQDVANITFKENATDVDGSLRFIKDPNTSGGLGDLPNHYFGDMRLFIGTKNTPDSPPDGSYFTVTAIHEIGHGIGLEHPGSYSSAEGGYDNKAEYAEDTYARSVMSYWRETHQPGHDFNWRSASTPMLDDITAVQQLYGANTNTRTTNTTYGFNSNTGRENFSLKASNSPPIFSVWDGGGDDTLDFSGFRQRQVINLNAESFSDVGGLKGNVSIAKGVLIENAIGGAGDDQLVGNAANNRLKGGAGGDKTVSFKHLRAHEKTLLISYAVFCFKKKKKIHNLLTLSLPPDYYMLFYPRDSITFKLIFIS</sequence>
<dbReference type="GO" id="GO:0006508">
    <property type="term" value="P:proteolysis"/>
    <property type="evidence" value="ECO:0007669"/>
    <property type="project" value="InterPro"/>
</dbReference>
<protein>
    <recommendedName>
        <fullName evidence="5">Peptidase metallopeptidase domain-containing protein</fullName>
    </recommendedName>
</protein>
<feature type="domain" description="Peptidase metallopeptidase" evidence="5">
    <location>
        <begin position="62"/>
        <end position="210"/>
    </location>
</feature>
<dbReference type="SUPFAM" id="SSF55486">
    <property type="entry name" value="Metalloproteases ('zincins'), catalytic domain"/>
    <property type="match status" value="1"/>
</dbReference>
<evidence type="ECO:0000259" key="5">
    <source>
        <dbReference type="SMART" id="SM00235"/>
    </source>
</evidence>
<dbReference type="InterPro" id="IPR013858">
    <property type="entry name" value="Peptidase_M10B_C"/>
</dbReference>
<dbReference type="AlphaFoldDB" id="A0A9Q3X2M4"/>
<keyword evidence="3" id="KW-0677">Repeat</keyword>
<dbReference type="SUPFAM" id="SSF51120">
    <property type="entry name" value="beta-Roll"/>
    <property type="match status" value="1"/>
</dbReference>
<dbReference type="SMART" id="SM00235">
    <property type="entry name" value="ZnMc"/>
    <property type="match status" value="1"/>
</dbReference>
<dbReference type="GO" id="GO:0005509">
    <property type="term" value="F:calcium ion binding"/>
    <property type="evidence" value="ECO:0007669"/>
    <property type="project" value="InterPro"/>
</dbReference>